<keyword evidence="2 5" id="KW-0812">Transmembrane</keyword>
<sequence length="65" mass="6902">MSEESEPYSLTARCAAEFVAVMAFVLVGSLQALTTYDGVLHAALCHGVAIFVLASVFGHIRLLGF</sequence>
<reference evidence="6" key="1">
    <citation type="submission" date="2021-06" db="EMBL/GenBank/DDBJ databases">
        <title>Parelaphostrongylus tenuis whole genome reference sequence.</title>
        <authorList>
            <person name="Garwood T.J."/>
            <person name="Larsen P.A."/>
            <person name="Fountain-Jones N.M."/>
            <person name="Garbe J.R."/>
            <person name="Macchietto M.G."/>
            <person name="Kania S.A."/>
            <person name="Gerhold R.W."/>
            <person name="Richards J.E."/>
            <person name="Wolf T.M."/>
        </authorList>
    </citation>
    <scope>NUCLEOTIDE SEQUENCE</scope>
    <source>
        <strain evidence="6">MNPRO001-30</strain>
        <tissue evidence="6">Meninges</tissue>
    </source>
</reference>
<keyword evidence="3 5" id="KW-1133">Transmembrane helix</keyword>
<evidence type="ECO:0000256" key="2">
    <source>
        <dbReference type="ARBA" id="ARBA00022692"/>
    </source>
</evidence>
<name>A0AAD5QHY0_PARTN</name>
<accession>A0AAD5QHY0</accession>
<evidence type="ECO:0000256" key="3">
    <source>
        <dbReference type="ARBA" id="ARBA00022989"/>
    </source>
</evidence>
<dbReference type="InterPro" id="IPR023271">
    <property type="entry name" value="Aquaporin-like"/>
</dbReference>
<dbReference type="EMBL" id="JAHQIW010000337">
    <property type="protein sequence ID" value="KAJ1347561.1"/>
    <property type="molecule type" value="Genomic_DNA"/>
</dbReference>
<comment type="subcellular location">
    <subcellularLocation>
        <location evidence="1">Membrane</location>
        <topology evidence="1">Multi-pass membrane protein</topology>
    </subcellularLocation>
</comment>
<evidence type="ECO:0000256" key="4">
    <source>
        <dbReference type="ARBA" id="ARBA00023136"/>
    </source>
</evidence>
<keyword evidence="4 5" id="KW-0472">Membrane</keyword>
<dbReference type="SUPFAM" id="SSF81338">
    <property type="entry name" value="Aquaporin-like"/>
    <property type="match status" value="1"/>
</dbReference>
<evidence type="ECO:0000313" key="6">
    <source>
        <dbReference type="EMBL" id="KAJ1347561.1"/>
    </source>
</evidence>
<dbReference type="AlphaFoldDB" id="A0AAD5QHY0"/>
<evidence type="ECO:0000313" key="7">
    <source>
        <dbReference type="Proteomes" id="UP001196413"/>
    </source>
</evidence>
<gene>
    <name evidence="6" type="ORF">KIN20_002648</name>
</gene>
<dbReference type="Gene3D" id="1.20.1080.10">
    <property type="entry name" value="Glycerol uptake facilitator protein"/>
    <property type="match status" value="1"/>
</dbReference>
<evidence type="ECO:0000256" key="5">
    <source>
        <dbReference type="SAM" id="Phobius"/>
    </source>
</evidence>
<evidence type="ECO:0000256" key="1">
    <source>
        <dbReference type="ARBA" id="ARBA00004141"/>
    </source>
</evidence>
<keyword evidence="7" id="KW-1185">Reference proteome</keyword>
<comment type="caution">
    <text evidence="6">The sequence shown here is derived from an EMBL/GenBank/DDBJ whole genome shotgun (WGS) entry which is preliminary data.</text>
</comment>
<feature type="transmembrane region" description="Helical" evidence="5">
    <location>
        <begin position="12"/>
        <end position="33"/>
    </location>
</feature>
<proteinExistence type="predicted"/>
<organism evidence="6 7">
    <name type="scientific">Parelaphostrongylus tenuis</name>
    <name type="common">Meningeal worm</name>
    <dbReference type="NCBI Taxonomy" id="148309"/>
    <lineage>
        <taxon>Eukaryota</taxon>
        <taxon>Metazoa</taxon>
        <taxon>Ecdysozoa</taxon>
        <taxon>Nematoda</taxon>
        <taxon>Chromadorea</taxon>
        <taxon>Rhabditida</taxon>
        <taxon>Rhabditina</taxon>
        <taxon>Rhabditomorpha</taxon>
        <taxon>Strongyloidea</taxon>
        <taxon>Metastrongylidae</taxon>
        <taxon>Parelaphostrongylus</taxon>
    </lineage>
</organism>
<protein>
    <recommendedName>
        <fullName evidence="8">Aquaporin</fullName>
    </recommendedName>
</protein>
<evidence type="ECO:0008006" key="8">
    <source>
        <dbReference type="Google" id="ProtNLM"/>
    </source>
</evidence>
<dbReference type="Proteomes" id="UP001196413">
    <property type="component" value="Unassembled WGS sequence"/>
</dbReference>
<dbReference type="GO" id="GO:0016020">
    <property type="term" value="C:membrane"/>
    <property type="evidence" value="ECO:0007669"/>
    <property type="project" value="UniProtKB-SubCell"/>
</dbReference>
<feature type="transmembrane region" description="Helical" evidence="5">
    <location>
        <begin position="39"/>
        <end position="60"/>
    </location>
</feature>